<keyword evidence="1" id="KW-0472">Membrane</keyword>
<reference evidence="2 3" key="1">
    <citation type="submission" date="2016-09" db="EMBL/GenBank/DDBJ databases">
        <authorList>
            <person name="Capua I."/>
            <person name="De Benedictis P."/>
            <person name="Joannis T."/>
            <person name="Lombin L.H."/>
            <person name="Cattoli G."/>
        </authorList>
    </citation>
    <scope>NUCLEOTIDE SEQUENCE [LARGE SCALE GENOMIC DNA]</scope>
    <source>
        <strain evidence="2 3">GB001</strain>
    </source>
</reference>
<dbReference type="EMBL" id="FMIQ01000059">
    <property type="protein sequence ID" value="SCM53753.1"/>
    <property type="molecule type" value="Genomic_DNA"/>
</dbReference>
<keyword evidence="1" id="KW-0812">Transmembrane</keyword>
<feature type="transmembrane region" description="Helical" evidence="1">
    <location>
        <begin position="6"/>
        <end position="32"/>
    </location>
</feature>
<dbReference type="AlphaFoldDB" id="A0A1C6Z3K6"/>
<name>A0A1C6Z3K6_HAFAL</name>
<evidence type="ECO:0008006" key="4">
    <source>
        <dbReference type="Google" id="ProtNLM"/>
    </source>
</evidence>
<sequence>MLHDYIVIIWFSLFYFYPVTLVIAGLVAFILWPKRKLTTIKVLILTLIIFILLVIYNVAERYILG</sequence>
<evidence type="ECO:0000256" key="1">
    <source>
        <dbReference type="SAM" id="Phobius"/>
    </source>
</evidence>
<dbReference type="Proteomes" id="UP000094844">
    <property type="component" value="Unassembled WGS sequence"/>
</dbReference>
<evidence type="ECO:0000313" key="3">
    <source>
        <dbReference type="Proteomes" id="UP000094844"/>
    </source>
</evidence>
<proteinExistence type="predicted"/>
<keyword evidence="1" id="KW-1133">Transmembrane helix</keyword>
<feature type="transmembrane region" description="Helical" evidence="1">
    <location>
        <begin position="39"/>
        <end position="59"/>
    </location>
</feature>
<protein>
    <recommendedName>
        <fullName evidence="4">Inner membrane protein</fullName>
    </recommendedName>
</protein>
<gene>
    <name evidence="2" type="ORF">BN1044_03248</name>
</gene>
<evidence type="ECO:0000313" key="2">
    <source>
        <dbReference type="EMBL" id="SCM53753.1"/>
    </source>
</evidence>
<organism evidence="2 3">
    <name type="scientific">Hafnia alvei</name>
    <dbReference type="NCBI Taxonomy" id="569"/>
    <lineage>
        <taxon>Bacteria</taxon>
        <taxon>Pseudomonadati</taxon>
        <taxon>Pseudomonadota</taxon>
        <taxon>Gammaproteobacteria</taxon>
        <taxon>Enterobacterales</taxon>
        <taxon>Hafniaceae</taxon>
        <taxon>Hafnia</taxon>
    </lineage>
</organism>
<accession>A0A1C6Z3K6</accession>